<evidence type="ECO:0000313" key="7">
    <source>
        <dbReference type="EMBL" id="KAF2426542.1"/>
    </source>
</evidence>
<dbReference type="InterPro" id="IPR023210">
    <property type="entry name" value="NADP_OxRdtase_dom"/>
</dbReference>
<keyword evidence="3" id="KW-0521">NADP</keyword>
<dbReference type="Pfam" id="PF00248">
    <property type="entry name" value="Aldo_ket_red"/>
    <property type="match status" value="1"/>
</dbReference>
<evidence type="ECO:0000256" key="1">
    <source>
        <dbReference type="ARBA" id="ARBA00004685"/>
    </source>
</evidence>
<dbReference type="FunFam" id="3.20.20.100:FF:000004">
    <property type="entry name" value="Oxidoreductase, aldo/keto reductase"/>
    <property type="match status" value="1"/>
</dbReference>
<comment type="caution">
    <text evidence="7">The sequence shown here is derived from an EMBL/GenBank/DDBJ whole genome shotgun (WGS) entry which is preliminary data.</text>
</comment>
<evidence type="ECO:0000256" key="5">
    <source>
        <dbReference type="ARBA" id="ARBA00023026"/>
    </source>
</evidence>
<dbReference type="PANTHER" id="PTHR43364">
    <property type="entry name" value="NADH-SPECIFIC METHYLGLYOXAL REDUCTASE-RELATED"/>
    <property type="match status" value="1"/>
</dbReference>
<reference evidence="7" key="1">
    <citation type="journal article" date="2020" name="Stud. Mycol.">
        <title>101 Dothideomycetes genomes: a test case for predicting lifestyles and emergence of pathogens.</title>
        <authorList>
            <person name="Haridas S."/>
            <person name="Albert R."/>
            <person name="Binder M."/>
            <person name="Bloem J."/>
            <person name="Labutti K."/>
            <person name="Salamov A."/>
            <person name="Andreopoulos B."/>
            <person name="Baker S."/>
            <person name="Barry K."/>
            <person name="Bills G."/>
            <person name="Bluhm B."/>
            <person name="Cannon C."/>
            <person name="Castanera R."/>
            <person name="Culley D."/>
            <person name="Daum C."/>
            <person name="Ezra D."/>
            <person name="Gonzalez J."/>
            <person name="Henrissat B."/>
            <person name="Kuo A."/>
            <person name="Liang C."/>
            <person name="Lipzen A."/>
            <person name="Lutzoni F."/>
            <person name="Magnuson J."/>
            <person name="Mondo S."/>
            <person name="Nolan M."/>
            <person name="Ohm R."/>
            <person name="Pangilinan J."/>
            <person name="Park H.-J."/>
            <person name="Ramirez L."/>
            <person name="Alfaro M."/>
            <person name="Sun H."/>
            <person name="Tritt A."/>
            <person name="Yoshinaga Y."/>
            <person name="Zwiers L.-H."/>
            <person name="Turgeon B."/>
            <person name="Goodwin S."/>
            <person name="Spatafora J."/>
            <person name="Crous P."/>
            <person name="Grigoriev I."/>
        </authorList>
    </citation>
    <scope>NUCLEOTIDE SEQUENCE</scope>
    <source>
        <strain evidence="7">CBS 130266</strain>
    </source>
</reference>
<comment type="similarity">
    <text evidence="2">Belongs to the aldo/keto reductase family.</text>
</comment>
<evidence type="ECO:0000256" key="4">
    <source>
        <dbReference type="ARBA" id="ARBA00023002"/>
    </source>
</evidence>
<feature type="domain" description="NADP-dependent oxidoreductase" evidence="6">
    <location>
        <begin position="15"/>
        <end position="330"/>
    </location>
</feature>
<comment type="pathway">
    <text evidence="1">Mycotoxin biosynthesis.</text>
</comment>
<organism evidence="7 8">
    <name type="scientific">Tothia fuscella</name>
    <dbReference type="NCBI Taxonomy" id="1048955"/>
    <lineage>
        <taxon>Eukaryota</taxon>
        <taxon>Fungi</taxon>
        <taxon>Dikarya</taxon>
        <taxon>Ascomycota</taxon>
        <taxon>Pezizomycotina</taxon>
        <taxon>Dothideomycetes</taxon>
        <taxon>Pleosporomycetidae</taxon>
        <taxon>Venturiales</taxon>
        <taxon>Cylindrosympodiaceae</taxon>
        <taxon>Tothia</taxon>
    </lineage>
</organism>
<dbReference type="InterPro" id="IPR036812">
    <property type="entry name" value="NAD(P)_OxRdtase_dom_sf"/>
</dbReference>
<dbReference type="CDD" id="cd19079">
    <property type="entry name" value="AKR_EcYajO-like"/>
    <property type="match status" value="1"/>
</dbReference>
<keyword evidence="7" id="KW-0407">Ion channel</keyword>
<evidence type="ECO:0000313" key="8">
    <source>
        <dbReference type="Proteomes" id="UP000800235"/>
    </source>
</evidence>
<keyword evidence="4" id="KW-0560">Oxidoreductase</keyword>
<evidence type="ECO:0000259" key="6">
    <source>
        <dbReference type="Pfam" id="PF00248"/>
    </source>
</evidence>
<accession>A0A9P4NM34</accession>
<sequence length="339" mass="38397">MEYTNLGNSGLKISRIILGAMSYGSSSWQPWILDEESSLPLLKHAYELGLNTWDTADVYSNGRSEEIIGKALRYYDIPRSSVVILTKCYFGVDGTGAQPPLSAVGRNEGVWVNRVGLSRKHIFDAVEASVKRLGSYVDVLQIHRLDRDTPREEIMRALNDIVNSGMVRYIGASSMAAWEFQTMQNIAEKKGWHKFISMQNYHNLIYREEEREMIPYCQDTGVGLIPWSPLARGVLTRSFDSRSTKREHTDNFLKSMIRDRETDVDRAIVGRVEEVARRKGISMAAVATAWSLSKGCCPILGLNSKQRIDEACDNIRVRLTEEDVKYLEDAYLPKPVTGY</sequence>
<dbReference type="InterPro" id="IPR050523">
    <property type="entry name" value="AKR_Detox_Biosynth"/>
</dbReference>
<dbReference type="OrthoDB" id="1720422at2759"/>
<dbReference type="GO" id="GO:0016491">
    <property type="term" value="F:oxidoreductase activity"/>
    <property type="evidence" value="ECO:0007669"/>
    <property type="project" value="UniProtKB-KW"/>
</dbReference>
<dbReference type="PANTHER" id="PTHR43364:SF15">
    <property type="entry name" value="ARYL-ALCOHOL DEHYDROGENASE AAD16-RELATED"/>
    <property type="match status" value="1"/>
</dbReference>
<proteinExistence type="inferred from homology"/>
<gene>
    <name evidence="7" type="ORF">EJ08DRAFT_671794</name>
</gene>
<dbReference type="GO" id="GO:0034220">
    <property type="term" value="P:monoatomic ion transmembrane transport"/>
    <property type="evidence" value="ECO:0007669"/>
    <property type="project" value="UniProtKB-KW"/>
</dbReference>
<dbReference type="AlphaFoldDB" id="A0A9P4NM34"/>
<evidence type="ECO:0000256" key="2">
    <source>
        <dbReference type="ARBA" id="ARBA00007905"/>
    </source>
</evidence>
<dbReference type="Gene3D" id="3.20.20.100">
    <property type="entry name" value="NADP-dependent oxidoreductase domain"/>
    <property type="match status" value="1"/>
</dbReference>
<dbReference type="EMBL" id="MU007063">
    <property type="protein sequence ID" value="KAF2426542.1"/>
    <property type="molecule type" value="Genomic_DNA"/>
</dbReference>
<keyword evidence="7" id="KW-0813">Transport</keyword>
<evidence type="ECO:0000256" key="3">
    <source>
        <dbReference type="ARBA" id="ARBA00022857"/>
    </source>
</evidence>
<dbReference type="GO" id="GO:0005829">
    <property type="term" value="C:cytosol"/>
    <property type="evidence" value="ECO:0007669"/>
    <property type="project" value="UniProtKB-ARBA"/>
</dbReference>
<dbReference type="SUPFAM" id="SSF51430">
    <property type="entry name" value="NAD(P)-linked oxidoreductase"/>
    <property type="match status" value="1"/>
</dbReference>
<dbReference type="Proteomes" id="UP000800235">
    <property type="component" value="Unassembled WGS sequence"/>
</dbReference>
<name>A0A9P4NM34_9PEZI</name>
<keyword evidence="7" id="KW-0406">Ion transport</keyword>
<protein>
    <submittedName>
        <fullName evidence="7">Voltage-gated shaker-like K+ channel, subunit</fullName>
    </submittedName>
</protein>
<keyword evidence="5" id="KW-0843">Virulence</keyword>
<keyword evidence="8" id="KW-1185">Reference proteome</keyword>